<comment type="caution">
    <text evidence="1">The sequence shown here is derived from an EMBL/GenBank/DDBJ whole genome shotgun (WGS) entry which is preliminary data.</text>
</comment>
<reference evidence="2" key="1">
    <citation type="submission" date="2017-09" db="EMBL/GenBank/DDBJ databases">
        <title>The Reconstruction of 2,631 Draft Metagenome-Assembled Genomes from the Global Oceans.</title>
        <authorList>
            <person name="Tully B.J."/>
            <person name="Graham E.D."/>
            <person name="Heidelberg J.F."/>
        </authorList>
    </citation>
    <scope>NUCLEOTIDE SEQUENCE [LARGE SCALE GENOMIC DNA]</scope>
</reference>
<proteinExistence type="predicted"/>
<protein>
    <submittedName>
        <fullName evidence="1">Uncharacterized protein</fullName>
    </submittedName>
</protein>
<evidence type="ECO:0000313" key="1">
    <source>
        <dbReference type="EMBL" id="MAG21913.1"/>
    </source>
</evidence>
<accession>A0A2D6M0F9</accession>
<dbReference type="EMBL" id="NZBU01000005">
    <property type="protein sequence ID" value="MAG21913.1"/>
    <property type="molecule type" value="Genomic_DNA"/>
</dbReference>
<evidence type="ECO:0000313" key="2">
    <source>
        <dbReference type="Proteomes" id="UP000226592"/>
    </source>
</evidence>
<organism evidence="1 2">
    <name type="scientific">Candidatus Iainarchaeum sp</name>
    <dbReference type="NCBI Taxonomy" id="3101447"/>
    <lineage>
        <taxon>Archaea</taxon>
        <taxon>Candidatus Iainarchaeota</taxon>
        <taxon>Candidatus Iainarchaeia</taxon>
        <taxon>Candidatus Iainarchaeales</taxon>
        <taxon>Candidatus Iainarchaeaceae</taxon>
        <taxon>Candidatus Iainarchaeum</taxon>
    </lineage>
</organism>
<dbReference type="Proteomes" id="UP000226592">
    <property type="component" value="Unassembled WGS sequence"/>
</dbReference>
<name>A0A2D6M0F9_9ARCH</name>
<dbReference type="AlphaFoldDB" id="A0A2D6M0F9"/>
<sequence>MTRNIISNYALFSKKLPKSVDRAKYAERIEALKHYFSKGGIIRISDSSDDFPKLLYPGKVRIKSQVDELHKLRQLYHKRLVDWRKKLQQAQVYFTVNNVKKLKEPLYWKHMAKYLSNKDYRNDADKVKLPVNLVADRRWKPMVKMFVNDLDYRKQLTQTVDESIVYAKDKKVAKYAEELQSFRSEQSSRKIGELEKKLAEIDASINALQEINKWASL</sequence>
<gene>
    <name evidence="1" type="ORF">CL943_01225</name>
</gene>